<feature type="chain" id="PRO_5043427080" description="TIR domain-containing protein" evidence="2">
    <location>
        <begin position="22"/>
        <end position="221"/>
    </location>
</feature>
<comment type="caution">
    <text evidence="4">The sequence shown here is derived from an EMBL/GenBank/DDBJ whole genome shotgun (WGS) entry which is preliminary data.</text>
</comment>
<dbReference type="SUPFAM" id="SSF52200">
    <property type="entry name" value="Toll/Interleukin receptor TIR domain"/>
    <property type="match status" value="1"/>
</dbReference>
<evidence type="ECO:0000313" key="5">
    <source>
        <dbReference type="Proteomes" id="UP001314170"/>
    </source>
</evidence>
<dbReference type="PANTHER" id="PTHR32009:SF154">
    <property type="entry name" value="TIR DOMAIN-CONTAINING PROTEIN"/>
    <property type="match status" value="1"/>
</dbReference>
<reference evidence="4 5" key="1">
    <citation type="submission" date="2024-01" db="EMBL/GenBank/DDBJ databases">
        <authorList>
            <person name="Waweru B."/>
        </authorList>
    </citation>
    <scope>NUCLEOTIDE SEQUENCE [LARGE SCALE GENOMIC DNA]</scope>
</reference>
<name>A0AAV1SVH4_9ROSI</name>
<dbReference type="GO" id="GO:0007165">
    <property type="term" value="P:signal transduction"/>
    <property type="evidence" value="ECO:0007669"/>
    <property type="project" value="InterPro"/>
</dbReference>
<dbReference type="FunFam" id="3.40.50.10140:FF:000007">
    <property type="entry name" value="Disease resistance protein (TIR-NBS-LRR class)"/>
    <property type="match status" value="1"/>
</dbReference>
<sequence>MALYPFITLLVLLSSVPPNDDVFLSFRDKDSSGSFAGHLYKALIRAGIHTFKYDKGIRRGENMTLAVGRALNKSKISMIVFSENYASSTRCLNELVTIMERRRTSGLVAIPIFYKVDPAEVEDRTKRYGEAFAKHEERFKEQVYRVKQWRAALKEATSLAGMVLHDRSETEFIQMVVKKVEKRLNSTLPKVLPAQSVPSYWPINLRNLAYHPFSVARELKY</sequence>
<evidence type="ECO:0000256" key="2">
    <source>
        <dbReference type="SAM" id="SignalP"/>
    </source>
</evidence>
<dbReference type="InterPro" id="IPR035897">
    <property type="entry name" value="Toll_tir_struct_dom_sf"/>
</dbReference>
<feature type="signal peptide" evidence="2">
    <location>
        <begin position="1"/>
        <end position="21"/>
    </location>
</feature>
<protein>
    <recommendedName>
        <fullName evidence="3">TIR domain-containing protein</fullName>
    </recommendedName>
</protein>
<dbReference type="AlphaFoldDB" id="A0AAV1SVH4"/>
<dbReference type="InterPro" id="IPR000157">
    <property type="entry name" value="TIR_dom"/>
</dbReference>
<dbReference type="Gene3D" id="3.40.50.10140">
    <property type="entry name" value="Toll/interleukin-1 receptor homology (TIR) domain"/>
    <property type="match status" value="1"/>
</dbReference>
<accession>A0AAV1SVH4</accession>
<dbReference type="PROSITE" id="PS50104">
    <property type="entry name" value="TIR"/>
    <property type="match status" value="1"/>
</dbReference>
<dbReference type="Proteomes" id="UP001314170">
    <property type="component" value="Unassembled WGS sequence"/>
</dbReference>
<keyword evidence="1" id="KW-0520">NAD</keyword>
<evidence type="ECO:0000259" key="3">
    <source>
        <dbReference type="PROSITE" id="PS50104"/>
    </source>
</evidence>
<dbReference type="Pfam" id="PF01582">
    <property type="entry name" value="TIR"/>
    <property type="match status" value="1"/>
</dbReference>
<proteinExistence type="predicted"/>
<dbReference type="SMART" id="SM00255">
    <property type="entry name" value="TIR"/>
    <property type="match status" value="1"/>
</dbReference>
<evidence type="ECO:0000313" key="4">
    <source>
        <dbReference type="EMBL" id="CAK7357223.1"/>
    </source>
</evidence>
<feature type="domain" description="TIR" evidence="3">
    <location>
        <begin position="18"/>
        <end position="184"/>
    </location>
</feature>
<dbReference type="PANTHER" id="PTHR32009">
    <property type="entry name" value="TMV RESISTANCE PROTEIN N-LIKE"/>
    <property type="match status" value="1"/>
</dbReference>
<evidence type="ECO:0000256" key="1">
    <source>
        <dbReference type="ARBA" id="ARBA00023027"/>
    </source>
</evidence>
<gene>
    <name evidence="4" type="ORF">DCAF_LOCUS27508</name>
</gene>
<organism evidence="4 5">
    <name type="scientific">Dovyalis caffra</name>
    <dbReference type="NCBI Taxonomy" id="77055"/>
    <lineage>
        <taxon>Eukaryota</taxon>
        <taxon>Viridiplantae</taxon>
        <taxon>Streptophyta</taxon>
        <taxon>Embryophyta</taxon>
        <taxon>Tracheophyta</taxon>
        <taxon>Spermatophyta</taxon>
        <taxon>Magnoliopsida</taxon>
        <taxon>eudicotyledons</taxon>
        <taxon>Gunneridae</taxon>
        <taxon>Pentapetalae</taxon>
        <taxon>rosids</taxon>
        <taxon>fabids</taxon>
        <taxon>Malpighiales</taxon>
        <taxon>Salicaceae</taxon>
        <taxon>Flacourtieae</taxon>
        <taxon>Dovyalis</taxon>
    </lineage>
</organism>
<dbReference type="EMBL" id="CAWUPB010001197">
    <property type="protein sequence ID" value="CAK7357223.1"/>
    <property type="molecule type" value="Genomic_DNA"/>
</dbReference>
<keyword evidence="2" id="KW-0732">Signal</keyword>
<keyword evidence="5" id="KW-1185">Reference proteome</keyword>